<keyword evidence="2" id="KW-1185">Reference proteome</keyword>
<organism evidence="1 2">
    <name type="scientific">Atribacter laminatus</name>
    <dbReference type="NCBI Taxonomy" id="2847778"/>
    <lineage>
        <taxon>Bacteria</taxon>
        <taxon>Pseudomonadati</taxon>
        <taxon>Atribacterota</taxon>
        <taxon>Atribacteria</taxon>
        <taxon>Atribacterales</taxon>
        <taxon>Atribacteraceae</taxon>
        <taxon>Atribacter</taxon>
    </lineage>
</organism>
<proteinExistence type="predicted"/>
<reference evidence="1 2" key="1">
    <citation type="journal article" date="2021" name="Nat. Commun.">
        <title>Isolation of a member of the candidate phylum Atribacteria reveals a unique cell membrane structure.</title>
        <authorList>
            <person name="Taiki K."/>
            <person name="Nobu M.K."/>
            <person name="Kusada H."/>
            <person name="Meng X.-Y."/>
            <person name="Hosoki N."/>
            <person name="Uematsu K."/>
            <person name="Yoshioka H."/>
            <person name="Kamagata Y."/>
            <person name="Tamaki H."/>
        </authorList>
    </citation>
    <scope>NUCLEOTIDE SEQUENCE [LARGE SCALE GENOMIC DNA]</scope>
    <source>
        <strain evidence="1 2">RT761</strain>
    </source>
</reference>
<evidence type="ECO:0000313" key="1">
    <source>
        <dbReference type="EMBL" id="QPM68669.1"/>
    </source>
</evidence>
<sequence>MRMKIIICRSISPFRNSSCPITLLWTQWAKGAILLRMKVCGHEFTDTMIQTIQEKVNQEPIISRRALSRLVCEWLDWKSPNGKWKEMSARVALLRLEKWGKLTLPAPHHRSIPQRKSGPDPFLEPLPGITGSIADLGETKLVLVTSQDKSASHL</sequence>
<accession>A0A7T1AMJ2</accession>
<dbReference type="AlphaFoldDB" id="A0A7T1AMJ2"/>
<evidence type="ECO:0000313" key="2">
    <source>
        <dbReference type="Proteomes" id="UP000594463"/>
    </source>
</evidence>
<dbReference type="EMBL" id="CP065383">
    <property type="protein sequence ID" value="QPM68669.1"/>
    <property type="molecule type" value="Genomic_DNA"/>
</dbReference>
<dbReference type="Proteomes" id="UP000594463">
    <property type="component" value="Chromosome"/>
</dbReference>
<protein>
    <submittedName>
        <fullName evidence="1">Uncharacterized protein</fullName>
    </submittedName>
</protein>
<name>A0A7T1AMJ2_ATRLM</name>
<dbReference type="KEGG" id="alam:RT761_01891"/>
<gene>
    <name evidence="1" type="ORF">RT761_01891</name>
</gene>